<dbReference type="GO" id="GO:0016192">
    <property type="term" value="P:vesicle-mediated transport"/>
    <property type="evidence" value="ECO:0007669"/>
    <property type="project" value="InterPro"/>
</dbReference>
<dbReference type="Gene3D" id="1.25.40.850">
    <property type="match status" value="1"/>
</dbReference>
<organism evidence="3 4">
    <name type="scientific">Caenorhabditis remanei</name>
    <name type="common">Caenorhabditis vulgaris</name>
    <dbReference type="NCBI Taxonomy" id="31234"/>
    <lineage>
        <taxon>Eukaryota</taxon>
        <taxon>Metazoa</taxon>
        <taxon>Ecdysozoa</taxon>
        <taxon>Nematoda</taxon>
        <taxon>Chromadorea</taxon>
        <taxon>Rhabditida</taxon>
        <taxon>Rhabditina</taxon>
        <taxon>Rhabditomorpha</taxon>
        <taxon>Rhabditoidea</taxon>
        <taxon>Rhabditidae</taxon>
        <taxon>Peloderinae</taxon>
        <taxon>Caenorhabditis</taxon>
    </lineage>
</organism>
<sequence length="617" mass="71677">MAPGTAELEIDETLHLLRMVMQREFIHYLETLPGTKELFIDKCLLRPLDMIATSSDMKRHGVKRIMHFDLQKNPQVWNLEIDQRVFFLRPNVDNARKIVEYVEESDENRSICVIWCNRQLEECDLVFESSGVIGNITQLSLNMCLLPLESDLFSLQHVESAQSDLFSVANMFVALQNLYGVVPTVYGLGSESKQLWNLVHTLCSSNELRARPDQPISHLFLFDRQLDPVPVLLTGASYEGLLHEFFTIDCGKLAFPVDMRKQVPTGPLDFDWIEINPEEDKEALQQNRGDVVKLDNCEDIFASIRNKHVTAALEFLHAKAKSIQKSIEKSAMIDDVADYRNFVEKDLRALKKDHKHCELHINACEMMMNKVKMEDYRTMFKLEHEMLLGTVTQEEYFDFVFERVPMRSCRDIVLSMMSLASLKLDGVSDDTYNEFVEMYIQKYGYEHMFELQNLRNSRVIYARRHITQDRTISERARTWDTLARKFRIIKGNEPMDMSNPSDMSYVFGARISPLLCKIVEDTIDHGWNQSEYERIMGKEKVLVEENTYIAADRRPDNRTRKAIMVFINGGITYWEVAALRLLAIQKNFRILICTTHIIKKRDYLEVRAQDASSVFGV</sequence>
<comment type="similarity">
    <text evidence="1">Belongs to the STXBP/unc-18/SEC1 family.</text>
</comment>
<evidence type="ECO:0000313" key="5">
    <source>
        <dbReference type="Proteomes" id="UP000483820"/>
    </source>
</evidence>
<dbReference type="Gene3D" id="3.90.830.10">
    <property type="entry name" value="Syntaxin Binding Protein 1, Chain A, domain 2"/>
    <property type="match status" value="1"/>
</dbReference>
<dbReference type="InterPro" id="IPR001619">
    <property type="entry name" value="Sec1-like"/>
</dbReference>
<name>A0A260YR84_CAERE</name>
<evidence type="ECO:0000313" key="2">
    <source>
        <dbReference type="EMBL" id="KAF1766341.1"/>
    </source>
</evidence>
<dbReference type="Proteomes" id="UP000216624">
    <property type="component" value="Unassembled WGS sequence"/>
</dbReference>
<comment type="caution">
    <text evidence="3">The sequence shown here is derived from an EMBL/GenBank/DDBJ whole genome shotgun (WGS) entry which is preliminary data.</text>
</comment>
<reference evidence="3" key="2">
    <citation type="submission" date="2017-08" db="EMBL/GenBank/DDBJ databases">
        <authorList>
            <person name="de Groot N.N."/>
        </authorList>
    </citation>
    <scope>NUCLEOTIDE SEQUENCE [LARGE SCALE GENOMIC DNA]</scope>
    <source>
        <strain evidence="3">PX439</strain>
    </source>
</reference>
<dbReference type="InterPro" id="IPR043127">
    <property type="entry name" value="Sec-1-like_dom3a"/>
</dbReference>
<gene>
    <name evidence="3" type="ORF">FL82_12197</name>
    <name evidence="2" type="ORF">GCK72_006298</name>
</gene>
<dbReference type="Gene3D" id="3.40.50.1910">
    <property type="match status" value="1"/>
</dbReference>
<reference evidence="2 5" key="3">
    <citation type="submission" date="2019-12" db="EMBL/GenBank/DDBJ databases">
        <title>Chromosome-level assembly of the Caenorhabditis remanei genome.</title>
        <authorList>
            <person name="Teterina A.A."/>
            <person name="Willis J.H."/>
            <person name="Phillips P.C."/>
        </authorList>
    </citation>
    <scope>NUCLEOTIDE SEQUENCE [LARGE SCALE GENOMIC DNA]</scope>
    <source>
        <strain evidence="2 5">PX506</strain>
        <tissue evidence="2">Whole organism</tissue>
    </source>
</reference>
<dbReference type="InterPro" id="IPR043155">
    <property type="entry name" value="VPS33_dom3b"/>
</dbReference>
<proteinExistence type="inferred from homology"/>
<dbReference type="PANTHER" id="PTHR11679">
    <property type="entry name" value="VESICLE PROTEIN SORTING-ASSOCIATED"/>
    <property type="match status" value="1"/>
</dbReference>
<evidence type="ECO:0000313" key="3">
    <source>
        <dbReference type="EMBL" id="OZF75900.1"/>
    </source>
</evidence>
<keyword evidence="4" id="KW-1185">Reference proteome</keyword>
<dbReference type="InterPro" id="IPR036045">
    <property type="entry name" value="Sec1-like_sf"/>
</dbReference>
<dbReference type="Gene3D" id="3.40.50.2060">
    <property type="match status" value="1"/>
</dbReference>
<dbReference type="Pfam" id="PF00995">
    <property type="entry name" value="Sec1"/>
    <property type="match status" value="1"/>
</dbReference>
<reference evidence="4" key="1">
    <citation type="submission" date="2017-08" db="EMBL/GenBank/DDBJ databases">
        <authorList>
            <person name="Fierst J.L."/>
        </authorList>
    </citation>
    <scope>NUCLEOTIDE SEQUENCE [LARGE SCALE GENOMIC DNA]</scope>
    <source>
        <strain evidence="4">PX439</strain>
    </source>
</reference>
<evidence type="ECO:0000256" key="1">
    <source>
        <dbReference type="ARBA" id="ARBA00009884"/>
    </source>
</evidence>
<dbReference type="EMBL" id="NMWX01000827">
    <property type="protein sequence ID" value="OZF75900.1"/>
    <property type="molecule type" value="Genomic_DNA"/>
</dbReference>
<dbReference type="EMBL" id="WUAV01000002">
    <property type="protein sequence ID" value="KAF1766341.1"/>
    <property type="molecule type" value="Genomic_DNA"/>
</dbReference>
<dbReference type="InterPro" id="IPR043154">
    <property type="entry name" value="Sec-1-like_dom1"/>
</dbReference>
<dbReference type="AlphaFoldDB" id="A0A260YR84"/>
<protein>
    <submittedName>
        <fullName evidence="3">Uncharacterized protein</fullName>
    </submittedName>
</protein>
<dbReference type="InterPro" id="IPR027482">
    <property type="entry name" value="Sec1-like_dom2"/>
</dbReference>
<accession>A0A260YR84</accession>
<dbReference type="SUPFAM" id="SSF56815">
    <property type="entry name" value="Sec1/munc18-like (SM) proteins"/>
    <property type="match status" value="1"/>
</dbReference>
<evidence type="ECO:0000313" key="4">
    <source>
        <dbReference type="Proteomes" id="UP000216624"/>
    </source>
</evidence>
<dbReference type="Proteomes" id="UP000483820">
    <property type="component" value="Chromosome II"/>
</dbReference>
<feature type="non-terminal residue" evidence="3">
    <location>
        <position position="1"/>
    </location>
</feature>